<dbReference type="InterPro" id="IPR050330">
    <property type="entry name" value="Bact_OuterMem_StrucFunc"/>
</dbReference>
<keyword evidence="7" id="KW-1185">Reference proteome</keyword>
<evidence type="ECO:0000313" key="6">
    <source>
        <dbReference type="EMBL" id="SHF32104.1"/>
    </source>
</evidence>
<accession>A0A1M5APL0</accession>
<dbReference type="PROSITE" id="PS51123">
    <property type="entry name" value="OMPA_2"/>
    <property type="match status" value="1"/>
</dbReference>
<dbReference type="CDD" id="cd07185">
    <property type="entry name" value="OmpA_C-like"/>
    <property type="match status" value="1"/>
</dbReference>
<keyword evidence="2 4" id="KW-0472">Membrane</keyword>
<dbReference type="SUPFAM" id="SSF103088">
    <property type="entry name" value="OmpA-like"/>
    <property type="match status" value="1"/>
</dbReference>
<sequence length="240" mass="25182">MSNSYLVIATRKNKLTMKQGIMSLTLLVTILAILLSGCKTMTKSQKGAVIGGTSGAVIGGVVGHSMGNTAMGAIIGAAAGGVAGGVIGHKMDKQAEEIAKEMGDAEVIREGEGIVIKFKEKVLFAYDRSDLNATAKTNLDKLKNILLKYPETNITVIGHTDSKGSESYNQTLSESRATAVTNYVSQIGIDKARLTAIGKGETDPIATNDTEEGSASNRRVEFVITANDKMKAEAKAEAGK</sequence>
<proteinExistence type="predicted"/>
<evidence type="ECO:0000256" key="2">
    <source>
        <dbReference type="ARBA" id="ARBA00023136"/>
    </source>
</evidence>
<dbReference type="InterPro" id="IPR006664">
    <property type="entry name" value="OMP_bac"/>
</dbReference>
<keyword evidence="3" id="KW-0998">Cell outer membrane</keyword>
<feature type="domain" description="OmpA-like" evidence="5">
    <location>
        <begin position="111"/>
        <end position="228"/>
    </location>
</feature>
<dbReference type="PANTHER" id="PTHR30329:SF21">
    <property type="entry name" value="LIPOPROTEIN YIAD-RELATED"/>
    <property type="match status" value="1"/>
</dbReference>
<evidence type="ECO:0000259" key="5">
    <source>
        <dbReference type="PROSITE" id="PS51123"/>
    </source>
</evidence>
<dbReference type="Gene3D" id="3.30.1330.60">
    <property type="entry name" value="OmpA-like domain"/>
    <property type="match status" value="1"/>
</dbReference>
<dbReference type="AlphaFoldDB" id="A0A1M5APL0"/>
<protein>
    <submittedName>
        <fullName evidence="6">Outer membrane protein OmpA</fullName>
    </submittedName>
</protein>
<dbReference type="GO" id="GO:0009279">
    <property type="term" value="C:cell outer membrane"/>
    <property type="evidence" value="ECO:0007669"/>
    <property type="project" value="UniProtKB-SubCell"/>
</dbReference>
<evidence type="ECO:0000256" key="3">
    <source>
        <dbReference type="ARBA" id="ARBA00023237"/>
    </source>
</evidence>
<gene>
    <name evidence="6" type="ORF">SAMN02745131_02303</name>
</gene>
<organism evidence="6 7">
    <name type="scientific">Flavisolibacter ginsengisoli DSM 18119</name>
    <dbReference type="NCBI Taxonomy" id="1121884"/>
    <lineage>
        <taxon>Bacteria</taxon>
        <taxon>Pseudomonadati</taxon>
        <taxon>Bacteroidota</taxon>
        <taxon>Chitinophagia</taxon>
        <taxon>Chitinophagales</taxon>
        <taxon>Chitinophagaceae</taxon>
        <taxon>Flavisolibacter</taxon>
    </lineage>
</organism>
<dbReference type="RefSeq" id="WP_245793091.1">
    <property type="nucleotide sequence ID" value="NZ_FQUU01000009.1"/>
</dbReference>
<comment type="subcellular location">
    <subcellularLocation>
        <location evidence="1">Cell outer membrane</location>
    </subcellularLocation>
</comment>
<evidence type="ECO:0000256" key="1">
    <source>
        <dbReference type="ARBA" id="ARBA00004442"/>
    </source>
</evidence>
<dbReference type="STRING" id="1121884.SAMN02745131_02303"/>
<reference evidence="6 7" key="1">
    <citation type="submission" date="2016-11" db="EMBL/GenBank/DDBJ databases">
        <authorList>
            <person name="Jaros S."/>
            <person name="Januszkiewicz K."/>
            <person name="Wedrychowicz H."/>
        </authorList>
    </citation>
    <scope>NUCLEOTIDE SEQUENCE [LARGE SCALE GENOMIC DNA]</scope>
    <source>
        <strain evidence="6 7">DSM 18119</strain>
    </source>
</reference>
<dbReference type="Pfam" id="PF00691">
    <property type="entry name" value="OmpA"/>
    <property type="match status" value="1"/>
</dbReference>
<dbReference type="Pfam" id="PF13488">
    <property type="entry name" value="Gly-zipper_Omp"/>
    <property type="match status" value="1"/>
</dbReference>
<dbReference type="Proteomes" id="UP000184048">
    <property type="component" value="Unassembled WGS sequence"/>
</dbReference>
<dbReference type="InterPro" id="IPR039567">
    <property type="entry name" value="Gly-zipper"/>
</dbReference>
<dbReference type="EMBL" id="FQUU01000009">
    <property type="protein sequence ID" value="SHF32104.1"/>
    <property type="molecule type" value="Genomic_DNA"/>
</dbReference>
<evidence type="ECO:0000256" key="4">
    <source>
        <dbReference type="PROSITE-ProRule" id="PRU00473"/>
    </source>
</evidence>
<dbReference type="InterPro" id="IPR006665">
    <property type="entry name" value="OmpA-like"/>
</dbReference>
<dbReference type="InterPro" id="IPR036737">
    <property type="entry name" value="OmpA-like_sf"/>
</dbReference>
<dbReference type="PANTHER" id="PTHR30329">
    <property type="entry name" value="STATOR ELEMENT OF FLAGELLAR MOTOR COMPLEX"/>
    <property type="match status" value="1"/>
</dbReference>
<dbReference type="PRINTS" id="PR01021">
    <property type="entry name" value="OMPADOMAIN"/>
</dbReference>
<evidence type="ECO:0000313" key="7">
    <source>
        <dbReference type="Proteomes" id="UP000184048"/>
    </source>
</evidence>
<name>A0A1M5APL0_9BACT</name>